<protein>
    <submittedName>
        <fullName evidence="1">Uncharacterized protein</fullName>
    </submittedName>
</protein>
<keyword evidence="1" id="KW-0614">Plasmid</keyword>
<name>H8H2F8_DEIGI</name>
<evidence type="ECO:0000313" key="1">
    <source>
        <dbReference type="EMBL" id="AFD27705.1"/>
    </source>
</evidence>
<evidence type="ECO:0000313" key="2">
    <source>
        <dbReference type="Proteomes" id="UP000007575"/>
    </source>
</evidence>
<proteinExistence type="predicted"/>
<dbReference type="KEGG" id="dgo:DGo_PB0436"/>
<reference evidence="1 2" key="1">
    <citation type="journal article" date="2012" name="PLoS ONE">
        <title>Genome sequence and transcriptome analysis of the radioresistant bacterium Deinococcus gobiensis: insights into the extreme environmental adaptations.</title>
        <authorList>
            <person name="Yuan M."/>
            <person name="Chen M."/>
            <person name="Zhang W."/>
            <person name="Lu W."/>
            <person name="Wang J."/>
            <person name="Yang M."/>
            <person name="Zhao P."/>
            <person name="Tang R."/>
            <person name="Li X."/>
            <person name="Hao Y."/>
            <person name="Zhou Z."/>
            <person name="Zhan Y."/>
            <person name="Yu H."/>
            <person name="Teng C."/>
            <person name="Yan Y."/>
            <person name="Ping S."/>
            <person name="Wang Y."/>
            <person name="Lin M."/>
        </authorList>
    </citation>
    <scope>NUCLEOTIDE SEQUENCE [LARGE SCALE GENOMIC DNA]</scope>
    <source>
        <strain evidence="2">DSM 21396 / JCM 16679 / CGMCC 1.7299 / I-0</strain>
        <plasmid evidence="1">P2</plasmid>
    </source>
</reference>
<organism evidence="1 2">
    <name type="scientific">Deinococcus gobiensis (strain DSM 21396 / JCM 16679 / CGMCC 1.7299 / I-0)</name>
    <dbReference type="NCBI Taxonomy" id="745776"/>
    <lineage>
        <taxon>Bacteria</taxon>
        <taxon>Thermotogati</taxon>
        <taxon>Deinococcota</taxon>
        <taxon>Deinococci</taxon>
        <taxon>Deinococcales</taxon>
        <taxon>Deinococcaceae</taxon>
        <taxon>Deinococcus</taxon>
    </lineage>
</organism>
<dbReference type="PATRIC" id="fig|745776.4.peg.3731"/>
<accession>H8H2F8</accession>
<dbReference type="HOGENOM" id="CLU_1064440_0_0_0"/>
<geneLocation type="plasmid" evidence="1 2">
    <name>P2</name>
</geneLocation>
<sequence length="261" mass="29682">MVADVSPEIEPETLKWEVLFWVALRLRSEDGDGRLLFEELLACWHAEQETADHQVVRTRTSAPGEHPRSIHLPLTLSREALGQMADAPEYAPGLAQVYVPHIGWQLLPHHPHSQFQGFELLALNFSETTDRLDDFEAVLARDGQYAGTITHDLERQVLQFQLCTADQEAFLALAAQLDFPEDPIKGLFYAMAECLYYDTLVLTAQYVRTLTEKALPPHVEQLPLAWTPQDLARYAQRPDVRPGLGEYYVRHRGWHPLPPVA</sequence>
<dbReference type="EMBL" id="CP002193">
    <property type="protein sequence ID" value="AFD27705.1"/>
    <property type="molecule type" value="Genomic_DNA"/>
</dbReference>
<dbReference type="Proteomes" id="UP000007575">
    <property type="component" value="Plasmid P2"/>
</dbReference>
<keyword evidence="2" id="KW-1185">Reference proteome</keyword>
<gene>
    <name evidence="1" type="ordered locus">DGo_PB0436</name>
</gene>
<dbReference type="AlphaFoldDB" id="H8H2F8"/>